<keyword evidence="7" id="KW-0378">Hydrolase</keyword>
<dbReference type="Proteomes" id="UP001652625">
    <property type="component" value="Chromosome 04"/>
</dbReference>
<evidence type="ECO:0000256" key="4">
    <source>
        <dbReference type="ARBA" id="ARBA00011881"/>
    </source>
</evidence>
<evidence type="ECO:0000256" key="2">
    <source>
        <dbReference type="ARBA" id="ARBA00004496"/>
    </source>
</evidence>
<dbReference type="InterPro" id="IPR001375">
    <property type="entry name" value="Peptidase_S9_cat"/>
</dbReference>
<dbReference type="EC" id="3.4.19.1" evidence="5"/>
<gene>
    <name evidence="11" type="primary">LOC100199643</name>
</gene>
<keyword evidence="6" id="KW-0963">Cytoplasm</keyword>
<dbReference type="SUPFAM" id="SSF82171">
    <property type="entry name" value="DPP6 N-terminal domain-like"/>
    <property type="match status" value="1"/>
</dbReference>
<dbReference type="SUPFAM" id="SSF53474">
    <property type="entry name" value="alpha/beta-Hydrolases"/>
    <property type="match status" value="1"/>
</dbReference>
<keyword evidence="10" id="KW-1185">Reference proteome</keyword>
<evidence type="ECO:0000256" key="7">
    <source>
        <dbReference type="ARBA" id="ARBA00022801"/>
    </source>
</evidence>
<dbReference type="InterPro" id="IPR045550">
    <property type="entry name" value="AARE_N"/>
</dbReference>
<dbReference type="PANTHER" id="PTHR42776">
    <property type="entry name" value="SERINE PEPTIDASE S9 FAMILY MEMBER"/>
    <property type="match status" value="1"/>
</dbReference>
<feature type="domain" description="Acylamino-acid-releasing enzyme N-terminal" evidence="9">
    <location>
        <begin position="54"/>
        <end position="286"/>
    </location>
</feature>
<accession>A0ABM4BRS4</accession>
<reference evidence="11" key="1">
    <citation type="submission" date="2025-08" db="UniProtKB">
        <authorList>
            <consortium name="RefSeq"/>
        </authorList>
    </citation>
    <scope>IDENTIFICATION</scope>
</reference>
<comment type="similarity">
    <text evidence="3">Belongs to the peptidase S9C family.</text>
</comment>
<comment type="catalytic activity">
    <reaction evidence="1">
        <text>Cleavage of an N-acetyl or N-formyl amino acid from the N-terminus of a polypeptide.</text>
        <dbReference type="EC" id="3.4.19.1"/>
    </reaction>
</comment>
<evidence type="ECO:0000256" key="1">
    <source>
        <dbReference type="ARBA" id="ARBA00000721"/>
    </source>
</evidence>
<feature type="domain" description="Peptidase S9 prolyl oligopeptidase catalytic" evidence="8">
    <location>
        <begin position="484"/>
        <end position="697"/>
    </location>
</feature>
<dbReference type="InterPro" id="IPR029058">
    <property type="entry name" value="AB_hydrolase_fold"/>
</dbReference>
<dbReference type="Gene3D" id="3.40.50.1820">
    <property type="entry name" value="alpha/beta hydrolase"/>
    <property type="match status" value="1"/>
</dbReference>
<evidence type="ECO:0000313" key="10">
    <source>
        <dbReference type="Proteomes" id="UP001652625"/>
    </source>
</evidence>
<comment type="subcellular location">
    <subcellularLocation>
        <location evidence="2">Cytoplasm</location>
    </subcellularLocation>
</comment>
<sequence length="703" mass="79201">MTDADNKMNIKGYVTASAKLFREAVLPTVSSASITSVSLNKGRKKYLIETSWTQKCFDRNRSASFSYFYSFSDVNGIYKLKKSCSFPIKRESILLEKISFSLNLKALIIKEINSVTKKDEFILEIWSNKSMNLIKSINLSACEKHGNVLSDSVFSSLDWSPDEDKIVYLAERKKPKCTTNMFETCSFTKEEDIDKSICNKFNYEESWGEQMTEVTHPVICVADLLEGTITIVSNIPDNISPSQPQWGPGGTIIFEAVINYPFRLGIIYCSNRASYLCSVKYKCNEEPVFITKPSSYESNYCPRVSPCQTKLIYIHRSLSGKGDPHQGVEKLKVFFFNLQIRSEIETDFPLYVYSLPKNCWLNSDNVIIPNLEQAESKAILINTETKKVIKKVNCSSILDVQQDIAVLSYMALDSTEANISVIYNSEHIETCQSTVNLKNQNFKAESFVTDGLVSWSLSLKECTLPKPLIVWPHGGPHSVICNNYNHYAQVFCQLGYIVLLVNYSGSTSFSEKSLMSLPGKVGSQDIYDVHNTALNFRSANQSIVDKENVYVFGGSHGGFIGAHLIAQYPDFYCAAALRNPVIEIASMSVTSDIPDWTYAVSGLSYNFSNVPNPEVYKVMLEKSPVILADKIKAPLLLCVGSKDARVPPTQSIHFFKLLKSLNKDVKMLMYPDDCHPLSNIETEGDVFLNVSSWFYQHKRKIRL</sequence>
<evidence type="ECO:0000313" key="11">
    <source>
        <dbReference type="RefSeq" id="XP_065651850.1"/>
    </source>
</evidence>
<evidence type="ECO:0000256" key="3">
    <source>
        <dbReference type="ARBA" id="ARBA00010040"/>
    </source>
</evidence>
<evidence type="ECO:0000259" key="8">
    <source>
        <dbReference type="Pfam" id="PF00326"/>
    </source>
</evidence>
<proteinExistence type="inferred from homology"/>
<dbReference type="GeneID" id="100199643"/>
<dbReference type="PANTHER" id="PTHR42776:SF4">
    <property type="entry name" value="ACYLAMINO-ACID-RELEASING ENZYME"/>
    <property type="match status" value="1"/>
</dbReference>
<dbReference type="RefSeq" id="XP_065651850.1">
    <property type="nucleotide sequence ID" value="XM_065795778.1"/>
</dbReference>
<dbReference type="Pfam" id="PF19283">
    <property type="entry name" value="APEH_N"/>
    <property type="match status" value="1"/>
</dbReference>
<organism evidence="10 11">
    <name type="scientific">Hydra vulgaris</name>
    <name type="common">Hydra</name>
    <name type="synonym">Hydra attenuata</name>
    <dbReference type="NCBI Taxonomy" id="6087"/>
    <lineage>
        <taxon>Eukaryota</taxon>
        <taxon>Metazoa</taxon>
        <taxon>Cnidaria</taxon>
        <taxon>Hydrozoa</taxon>
        <taxon>Hydroidolina</taxon>
        <taxon>Anthoathecata</taxon>
        <taxon>Aplanulata</taxon>
        <taxon>Hydridae</taxon>
        <taxon>Hydra</taxon>
    </lineage>
</organism>
<dbReference type="Pfam" id="PF00326">
    <property type="entry name" value="Peptidase_S9"/>
    <property type="match status" value="1"/>
</dbReference>
<comment type="subunit">
    <text evidence="4">Homotetramer.</text>
</comment>
<name>A0ABM4BRS4_HYDVU</name>
<protein>
    <recommendedName>
        <fullName evidence="5">acylaminoacyl-peptidase</fullName>
        <ecNumber evidence="5">3.4.19.1</ecNumber>
    </recommendedName>
</protein>
<evidence type="ECO:0000256" key="6">
    <source>
        <dbReference type="ARBA" id="ARBA00022490"/>
    </source>
</evidence>
<evidence type="ECO:0000259" key="9">
    <source>
        <dbReference type="Pfam" id="PF19283"/>
    </source>
</evidence>
<evidence type="ECO:0000256" key="5">
    <source>
        <dbReference type="ARBA" id="ARBA00012917"/>
    </source>
</evidence>